<feature type="non-terminal residue" evidence="2">
    <location>
        <position position="497"/>
    </location>
</feature>
<dbReference type="CDD" id="cd11304">
    <property type="entry name" value="Cadherin_repeat"/>
    <property type="match status" value="1"/>
</dbReference>
<dbReference type="EMBL" id="FOWX01000039">
    <property type="protein sequence ID" value="SFQ18306.1"/>
    <property type="molecule type" value="Genomic_DNA"/>
</dbReference>
<dbReference type="RefSeq" id="WP_141123991.1">
    <property type="nucleotide sequence ID" value="NZ_FOWX01000039.1"/>
</dbReference>
<accession>A0A1I5WFY8</accession>
<sequence length="497" mass="49983">MTSNTVVKQSLQLVERLTDGSIRHILLTDTSSVPARPGAQYALIDTSTGKSPEGLQVKRKGSSLIVEREGSEALVEITDFYDEPETAFIPQAELEGSTLLGVSVTSETPVIETAANGDEIIWRGSTDGELFTPMNVGLGGLGLGGLGLAAGGGGGGGGGAAASVLNTVAGTIVGGPVVAGNDLRVEVYQADGVTKLGEAQINPDGSFSIAVGSYIGVVIARVVNSGPSADYLDEATQAGKDLNAELFAMEVVSQPNSTVTVNLNVISTLAYHKVQDAAAGGVPTATMVESLNQAIADLFGLPSLHDTAVVPTNGGSFDSNDGLTSGEVYGAVLAALSGADAQNGGDSQQTINDLLAGLDVSSGTATLTESAQGFVVQGGEYTSTQTGQDLTGAVAVVVDTYAPDFSSGVTASAIDENSGSGQPVYTAAASDVGSVTYSLKAMGDHALLSIDAVTGAVTLSGDPDHELKSNYNFTVVATDAAGNASEQAVTLGINDLD</sequence>
<dbReference type="InterPro" id="IPR002126">
    <property type="entry name" value="Cadherin-like_dom"/>
</dbReference>
<gene>
    <name evidence="2" type="ORF">SAMN05216190_1391</name>
</gene>
<dbReference type="SUPFAM" id="SSF49313">
    <property type="entry name" value="Cadherin-like"/>
    <property type="match status" value="1"/>
</dbReference>
<dbReference type="GO" id="GO:0007156">
    <property type="term" value="P:homophilic cell adhesion via plasma membrane adhesion molecules"/>
    <property type="evidence" value="ECO:0007669"/>
    <property type="project" value="InterPro"/>
</dbReference>
<reference evidence="3" key="1">
    <citation type="submission" date="2016-10" db="EMBL/GenBank/DDBJ databases">
        <authorList>
            <person name="Varghese N."/>
            <person name="Submissions S."/>
        </authorList>
    </citation>
    <scope>NUCLEOTIDE SEQUENCE [LARGE SCALE GENOMIC DNA]</scope>
    <source>
        <strain evidence="3">DSM 17834</strain>
    </source>
</reference>
<name>A0A1I5WFY8_9PSED</name>
<keyword evidence="3" id="KW-1185">Reference proteome</keyword>
<dbReference type="OrthoDB" id="6091599at2"/>
<protein>
    <recommendedName>
        <fullName evidence="1">Cadherin domain-containing protein</fullName>
    </recommendedName>
</protein>
<dbReference type="STRING" id="289003.SAMN05216190_1391"/>
<dbReference type="Pfam" id="PF05345">
    <property type="entry name" value="He_PIG"/>
    <property type="match status" value="1"/>
</dbReference>
<dbReference type="GO" id="GO:0016020">
    <property type="term" value="C:membrane"/>
    <property type="evidence" value="ECO:0007669"/>
    <property type="project" value="InterPro"/>
</dbReference>
<dbReference type="Proteomes" id="UP000198784">
    <property type="component" value="Unassembled WGS sequence"/>
</dbReference>
<dbReference type="AlphaFoldDB" id="A0A1I5WFY8"/>
<evidence type="ECO:0000313" key="3">
    <source>
        <dbReference type="Proteomes" id="UP000198784"/>
    </source>
</evidence>
<dbReference type="GO" id="GO:0005509">
    <property type="term" value="F:calcium ion binding"/>
    <property type="evidence" value="ECO:0007669"/>
    <property type="project" value="InterPro"/>
</dbReference>
<dbReference type="PROSITE" id="PS50268">
    <property type="entry name" value="CADHERIN_2"/>
    <property type="match status" value="1"/>
</dbReference>
<proteinExistence type="predicted"/>
<organism evidence="2 3">
    <name type="scientific">Pseudomonas borbori</name>
    <dbReference type="NCBI Taxonomy" id="289003"/>
    <lineage>
        <taxon>Bacteria</taxon>
        <taxon>Pseudomonadati</taxon>
        <taxon>Pseudomonadota</taxon>
        <taxon>Gammaproteobacteria</taxon>
        <taxon>Pseudomonadales</taxon>
        <taxon>Pseudomonadaceae</taxon>
        <taxon>Pseudomonas</taxon>
    </lineage>
</organism>
<evidence type="ECO:0000259" key="1">
    <source>
        <dbReference type="PROSITE" id="PS50268"/>
    </source>
</evidence>
<evidence type="ECO:0000313" key="2">
    <source>
        <dbReference type="EMBL" id="SFQ18306.1"/>
    </source>
</evidence>
<feature type="domain" description="Cadherin" evidence="1">
    <location>
        <begin position="406"/>
        <end position="497"/>
    </location>
</feature>
<dbReference type="Gene3D" id="2.60.40.60">
    <property type="entry name" value="Cadherins"/>
    <property type="match status" value="1"/>
</dbReference>
<dbReference type="InterPro" id="IPR015919">
    <property type="entry name" value="Cadherin-like_sf"/>
</dbReference>